<dbReference type="EMBL" id="OOIN01000008">
    <property type="protein sequence ID" value="SPO24805.1"/>
    <property type="molecule type" value="Genomic_DNA"/>
</dbReference>
<keyword evidence="5" id="KW-1185">Reference proteome</keyword>
<dbReference type="AlphaFoldDB" id="A0A5C3E3V3"/>
<evidence type="ECO:0000313" key="4">
    <source>
        <dbReference type="EMBL" id="SPO24805.1"/>
    </source>
</evidence>
<dbReference type="SMART" id="SM00320">
    <property type="entry name" value="WD40"/>
    <property type="match status" value="3"/>
</dbReference>
<keyword evidence="1" id="KW-0853">WD repeat</keyword>
<feature type="compositionally biased region" description="Low complexity" evidence="3">
    <location>
        <begin position="352"/>
        <end position="367"/>
    </location>
</feature>
<keyword evidence="2" id="KW-0677">Repeat</keyword>
<dbReference type="PANTHER" id="PTHR22847:SF637">
    <property type="entry name" value="WD REPEAT DOMAIN 5B"/>
    <property type="match status" value="1"/>
</dbReference>
<dbReference type="OrthoDB" id="6262491at2759"/>
<evidence type="ECO:0000256" key="1">
    <source>
        <dbReference type="ARBA" id="ARBA00022574"/>
    </source>
</evidence>
<evidence type="ECO:0000256" key="3">
    <source>
        <dbReference type="SAM" id="MobiDB-lite"/>
    </source>
</evidence>
<dbReference type="Proteomes" id="UP000324022">
    <property type="component" value="Unassembled WGS sequence"/>
</dbReference>
<gene>
    <name evidence="4" type="ORF">UTRI_01795_B</name>
</gene>
<accession>A0A5C3E3V3</accession>
<organism evidence="4 5">
    <name type="scientific">Ustilago trichophora</name>
    <dbReference type="NCBI Taxonomy" id="86804"/>
    <lineage>
        <taxon>Eukaryota</taxon>
        <taxon>Fungi</taxon>
        <taxon>Dikarya</taxon>
        <taxon>Basidiomycota</taxon>
        <taxon>Ustilaginomycotina</taxon>
        <taxon>Ustilaginomycetes</taxon>
        <taxon>Ustilaginales</taxon>
        <taxon>Ustilaginaceae</taxon>
        <taxon>Ustilago</taxon>
    </lineage>
</organism>
<evidence type="ECO:0000256" key="2">
    <source>
        <dbReference type="ARBA" id="ARBA00022737"/>
    </source>
</evidence>
<dbReference type="InterPro" id="IPR036322">
    <property type="entry name" value="WD40_repeat_dom_sf"/>
</dbReference>
<name>A0A5C3E3V3_9BASI</name>
<reference evidence="4 5" key="1">
    <citation type="submission" date="2018-03" db="EMBL/GenBank/DDBJ databases">
        <authorList>
            <person name="Guldener U."/>
        </authorList>
    </citation>
    <scope>NUCLEOTIDE SEQUENCE [LARGE SCALE GENOMIC DNA]</scope>
    <source>
        <strain evidence="4 5">NBRC100155</strain>
    </source>
</reference>
<proteinExistence type="predicted"/>
<dbReference type="PANTHER" id="PTHR22847">
    <property type="entry name" value="WD40 REPEAT PROTEIN"/>
    <property type="match status" value="1"/>
</dbReference>
<dbReference type="InterPro" id="IPR001680">
    <property type="entry name" value="WD40_rpt"/>
</dbReference>
<sequence>MQTTSNATLFQTSYSEALGAYRSRKAIHTSGLVSLSSSSSLDEAKARYGYPIHLHPRFEEAVIKNAEDLAVEGSGADGGRYRVLSLEVDNQGGSIWTSESGGIVRQVDGESGKTVNTYRGAKAPIPTFDFLTTTAGEKLLVTGSWDKALRIYRVSNSPNDKSTATPLLEVPDAMADFIKSVHIFQSANTTYIAAAGSDKSIMLFDATPLLALAASATTVEGKLKCIHQNKSHTRPVNVLASFVGLDGITRLYSADSMGRVLESTLNPTTLRLEVQREIQGFSTAVYDLKIGWRRVEVEGEPSSPTTRRNDAFVSEVKEDEEGGRYQLVAEVWAASGDKSAAGYRLSPTLQPSSNKGSSRTTTSTTNTPLLGNQEPLSVPYVKIPHRDFVKSVLPLALHLSPSSSTSHYFDTFSEAVLTAGSDEHLRLHTLSDEEIIEVEGHWHEVTSLALWSRSPAASASSCTSTVLPLAKSEELWVVSAGLDGSIRRWNLNSIATLPKPELKPVMEEERKLGADWDQNSLPPMTVKKQGENAVVGVQMTAEEEAELAELMSDQD</sequence>
<dbReference type="Gene3D" id="2.130.10.10">
    <property type="entry name" value="YVTN repeat-like/Quinoprotein amine dehydrogenase"/>
    <property type="match status" value="2"/>
</dbReference>
<dbReference type="GO" id="GO:1990234">
    <property type="term" value="C:transferase complex"/>
    <property type="evidence" value="ECO:0007669"/>
    <property type="project" value="UniProtKB-ARBA"/>
</dbReference>
<dbReference type="SUPFAM" id="SSF50978">
    <property type="entry name" value="WD40 repeat-like"/>
    <property type="match status" value="1"/>
</dbReference>
<dbReference type="InterPro" id="IPR015943">
    <property type="entry name" value="WD40/YVTN_repeat-like_dom_sf"/>
</dbReference>
<feature type="region of interest" description="Disordered" evidence="3">
    <location>
        <begin position="343"/>
        <end position="374"/>
    </location>
</feature>
<protein>
    <recommendedName>
        <fullName evidence="6">WD40 repeat-like protein</fullName>
    </recommendedName>
</protein>
<evidence type="ECO:0000313" key="5">
    <source>
        <dbReference type="Proteomes" id="UP000324022"/>
    </source>
</evidence>
<evidence type="ECO:0008006" key="6">
    <source>
        <dbReference type="Google" id="ProtNLM"/>
    </source>
</evidence>